<comment type="function">
    <text evidence="1">This protein may play a role in the biosynthesis of the prosthetic group of nitrogenase (FeMo cofactor).</text>
</comment>
<dbReference type="InterPro" id="IPR000510">
    <property type="entry name" value="Nase/OxRdtase_comp1"/>
</dbReference>
<dbReference type="PANTHER" id="PTHR33712">
    <property type="entry name" value="LIGHT-INDEPENDENT PROTOCHLOROPHYLLIDE REDUCTASE SUBUNIT B"/>
    <property type="match status" value="1"/>
</dbReference>
<name>A0L6W2_MAGMM</name>
<accession>A0L6W2</accession>
<evidence type="ECO:0000256" key="3">
    <source>
        <dbReference type="ARBA" id="ARBA00011002"/>
    </source>
</evidence>
<evidence type="ECO:0000256" key="1">
    <source>
        <dbReference type="ARBA" id="ARBA00003171"/>
    </source>
</evidence>
<dbReference type="InterPro" id="IPR005975">
    <property type="entry name" value="Nase_Mo-Fe_CF"/>
</dbReference>
<dbReference type="InterPro" id="IPR050152">
    <property type="entry name" value="ChlB/BchB/BchZ"/>
</dbReference>
<keyword evidence="9" id="KW-0560">Oxidoreductase</keyword>
<dbReference type="GO" id="GO:0016163">
    <property type="term" value="F:nitrogenase activity"/>
    <property type="evidence" value="ECO:0007669"/>
    <property type="project" value="InterPro"/>
</dbReference>
<dbReference type="RefSeq" id="WP_011712860.1">
    <property type="nucleotide sequence ID" value="NC_008576.1"/>
</dbReference>
<evidence type="ECO:0000256" key="5">
    <source>
        <dbReference type="ARBA" id="ARBA00023231"/>
    </source>
</evidence>
<feature type="region of interest" description="Disordered" evidence="7">
    <location>
        <begin position="446"/>
        <end position="469"/>
    </location>
</feature>
<protein>
    <recommendedName>
        <fullName evidence="4">Nitrogenase iron-molybdenum cofactor biosynthesis protein NifN</fullName>
    </recommendedName>
</protein>
<reference evidence="9 10" key="2">
    <citation type="journal article" date="2012" name="Int. J. Syst. Evol. Microbiol.">
        <title>Magnetococcus marinus gen. nov., sp. nov., a marine, magnetotactic bacterium that represents a novel lineage (Magnetococcaceae fam. nov.; Magnetococcales ord. nov.) at the base of the Alphaproteobacteria.</title>
        <authorList>
            <person name="Bazylinski D.A."/>
            <person name="Williams T.J."/>
            <person name="Lefevre C.T."/>
            <person name="Berg R.J."/>
            <person name="Zhang C.L."/>
            <person name="Bowser S.S."/>
            <person name="Dean A.J."/>
            <person name="Beveridge T.J."/>
        </authorList>
    </citation>
    <scope>NUCLEOTIDE SEQUENCE [LARGE SCALE GENOMIC DNA]</scope>
    <source>
        <strain evidence="10">ATCC BAA-1437 / JCM 17883 / MC-1</strain>
    </source>
</reference>
<dbReference type="Proteomes" id="UP000002586">
    <property type="component" value="Chromosome"/>
</dbReference>
<dbReference type="HOGENOM" id="CLU_025876_2_0_5"/>
<reference evidence="10" key="1">
    <citation type="journal article" date="2009" name="Appl. Environ. Microbiol.">
        <title>Complete genome sequence of the chemolithoautotrophic marine magnetotactic coccus strain MC-1.</title>
        <authorList>
            <person name="Schubbe S."/>
            <person name="Williams T.J."/>
            <person name="Xie G."/>
            <person name="Kiss H.E."/>
            <person name="Brettin T.S."/>
            <person name="Martinez D."/>
            <person name="Ross C.A."/>
            <person name="Schuler D."/>
            <person name="Cox B.L."/>
            <person name="Nealson K.H."/>
            <person name="Bazylinski D.A."/>
        </authorList>
    </citation>
    <scope>NUCLEOTIDE SEQUENCE [LARGE SCALE GENOMIC DNA]</scope>
    <source>
        <strain evidence="10">ATCC BAA-1437 / JCM 17883 / MC-1</strain>
    </source>
</reference>
<dbReference type="InterPro" id="IPR000318">
    <property type="entry name" value="Nase_comp1_CS"/>
</dbReference>
<dbReference type="NCBIfam" id="TIGR01285">
    <property type="entry name" value="nifN"/>
    <property type="match status" value="1"/>
</dbReference>
<feature type="domain" description="Nitrogenase/oxidoreductase component 1" evidence="8">
    <location>
        <begin position="19"/>
        <end position="430"/>
    </location>
</feature>
<evidence type="ECO:0000313" key="10">
    <source>
        <dbReference type="Proteomes" id="UP000002586"/>
    </source>
</evidence>
<evidence type="ECO:0000256" key="6">
    <source>
        <dbReference type="RuleBase" id="RU004021"/>
    </source>
</evidence>
<dbReference type="GO" id="GO:0065003">
    <property type="term" value="P:protein-containing complex assembly"/>
    <property type="evidence" value="ECO:0007669"/>
    <property type="project" value="InterPro"/>
</dbReference>
<evidence type="ECO:0000256" key="2">
    <source>
        <dbReference type="ARBA" id="ARBA00005155"/>
    </source>
</evidence>
<dbReference type="UniPathway" id="UPA00782"/>
<dbReference type="eggNOG" id="COG2710">
    <property type="taxonomic scope" value="Bacteria"/>
</dbReference>
<keyword evidence="10" id="KW-1185">Reference proteome</keyword>
<dbReference type="PROSITE" id="PS00699">
    <property type="entry name" value="NITROGENASE_1_1"/>
    <property type="match status" value="1"/>
</dbReference>
<dbReference type="PANTHER" id="PTHR33712:SF7">
    <property type="entry name" value="LIGHT-INDEPENDENT PROTOCHLOROPHYLLIDE REDUCTASE SUBUNIT B"/>
    <property type="match status" value="1"/>
</dbReference>
<dbReference type="EMBL" id="CP000471">
    <property type="protein sequence ID" value="ABK43705.1"/>
    <property type="molecule type" value="Genomic_DNA"/>
</dbReference>
<proteinExistence type="inferred from homology"/>
<dbReference type="KEGG" id="mgm:Mmc1_1194"/>
<evidence type="ECO:0000313" key="9">
    <source>
        <dbReference type="EMBL" id="ABK43705.1"/>
    </source>
</evidence>
<sequence>MAKLIKRNKALTVEPAKASQPVGAALAFMGIRDAIPMLHGSQGCTAFAKVFFVRHFREPIPLQTTAMDQVSTVMGGDESITEGLDVLSGGAKTRVVGLISTGLTECQGADIHRVVRQFRDSHPQHANKEVIAVNAADFKGCLESGYAHAVGSFIKAWLPERPATKGDAKRINLLVGPHLTPGDLERLLDTVERFGLKAVLLPDLSRSLDGHLAPDDFSPITTGGATVEDFQTIGDACATLVVGDIMNICADLIQERCGLADYRFSSLMGIEAWDRLLMVLMNLSGQPVPERFGHQRRQLQDAMLDTHFFLNQRKLALAGDPDFLSNWLPLFQENGLQPVAVVSPVGTDYLQKSLYETIKIGDLEDLQDLAREADAELFIGNSHVAALAQRLGRPILRAGYPLYDQIGSQSRCWIGYTGSRQALFDLANRMMHQEAHGLKPYISRYAPANDQPQEKDHHGCAADTSVAGG</sequence>
<dbReference type="Gene3D" id="6.10.250.1090">
    <property type="match status" value="1"/>
</dbReference>
<organism evidence="9 10">
    <name type="scientific">Magnetococcus marinus (strain ATCC BAA-1437 / JCM 17883 / MC-1)</name>
    <dbReference type="NCBI Taxonomy" id="156889"/>
    <lineage>
        <taxon>Bacteria</taxon>
        <taxon>Pseudomonadati</taxon>
        <taxon>Pseudomonadota</taxon>
        <taxon>Magnetococcia</taxon>
        <taxon>Magnetococcales</taxon>
        <taxon>Magnetococcaceae</taxon>
        <taxon>Magnetococcus</taxon>
    </lineage>
</organism>
<comment type="pathway">
    <text evidence="2">Cofactor biosynthesis; Fe-Mo cofactor biosynthesis.</text>
</comment>
<gene>
    <name evidence="9" type="ordered locus">Mmc1_1194</name>
</gene>
<comment type="similarity">
    <text evidence="3 6">Belongs to the NifD/NifK/NifE/NifN family.</text>
</comment>
<keyword evidence="5 6" id="KW-0535">Nitrogen fixation</keyword>
<evidence type="ECO:0000256" key="7">
    <source>
        <dbReference type="SAM" id="MobiDB-lite"/>
    </source>
</evidence>
<evidence type="ECO:0000259" key="8">
    <source>
        <dbReference type="Pfam" id="PF00148"/>
    </source>
</evidence>
<dbReference type="STRING" id="156889.Mmc1_1194"/>
<dbReference type="OrthoDB" id="9800746at2"/>
<dbReference type="Gene3D" id="3.40.50.1980">
    <property type="entry name" value="Nitrogenase molybdenum iron protein domain"/>
    <property type="match status" value="3"/>
</dbReference>
<evidence type="ECO:0000256" key="4">
    <source>
        <dbReference type="ARBA" id="ARBA00013282"/>
    </source>
</evidence>
<dbReference type="SUPFAM" id="SSF53807">
    <property type="entry name" value="Helical backbone' metal receptor"/>
    <property type="match status" value="1"/>
</dbReference>
<dbReference type="Pfam" id="PF00148">
    <property type="entry name" value="Oxidored_nitro"/>
    <property type="match status" value="1"/>
</dbReference>
<dbReference type="AlphaFoldDB" id="A0L6W2"/>
<dbReference type="CDD" id="cd01966">
    <property type="entry name" value="Nitrogenase_NifN_1"/>
    <property type="match status" value="1"/>
</dbReference>